<dbReference type="Gramene" id="EOY01263">
    <property type="protein sequence ID" value="EOY01263"/>
    <property type="gene ID" value="TCM_011209"/>
</dbReference>
<sequence length="355" mass="39803">MDLPEGYSVKGEYAGNGRLVCKLHKSLYGLKQASRQWNAKFSEAILKYGFQQSGSDHSLFTKKTNDENFIALLVYVDDILLGSTSIQESNEVKEFLDSLFKLKDLGTIKYFLGLEIAKSPESISICQRKYTLDLLEENGLLGAKPVLSQFMDKPGKEHLTAAHRVLKYLKGSSGQRILMKSKSTLKISGYADSDWAGCPDTRKSVTGFCIFIGDSLVSWKSKKQSVVARSSAEAEYRSMASVCCEMIWIKSLLKDFGVKHCEAMNLYSDSQSAIHISKNPVFHERTKHIEVDCHFIREKILTGLIKRRHTSTNLQIADILTKALQPNQFYRLLSKMNIHNVHPAGSATSSDSDKV</sequence>
<reference evidence="2 3" key="1">
    <citation type="journal article" date="2013" name="Genome Biol.">
        <title>The genome sequence of the most widely cultivated cacao type and its use to identify candidate genes regulating pod color.</title>
        <authorList>
            <person name="Motamayor J.C."/>
            <person name="Mockaitis K."/>
            <person name="Schmutz J."/>
            <person name="Haiminen N."/>
            <person name="Iii D.L."/>
            <person name="Cornejo O."/>
            <person name="Findley S.D."/>
            <person name="Zheng P."/>
            <person name="Utro F."/>
            <person name="Royaert S."/>
            <person name="Saski C."/>
            <person name="Jenkins J."/>
            <person name="Podicheti R."/>
            <person name="Zhao M."/>
            <person name="Scheffler B.E."/>
            <person name="Stack J.C."/>
            <person name="Feltus F.A."/>
            <person name="Mustiga G.M."/>
            <person name="Amores F."/>
            <person name="Phillips W."/>
            <person name="Marelli J.P."/>
            <person name="May G.D."/>
            <person name="Shapiro H."/>
            <person name="Ma J."/>
            <person name="Bustamante C.D."/>
            <person name="Schnell R.J."/>
            <person name="Main D."/>
            <person name="Gilbert D."/>
            <person name="Parida L."/>
            <person name="Kuhn D.N."/>
        </authorList>
    </citation>
    <scope>NUCLEOTIDE SEQUENCE [LARGE SCALE GENOMIC DNA]</scope>
    <source>
        <strain evidence="3">cv. Matina 1-6</strain>
    </source>
</reference>
<dbReference type="AlphaFoldDB" id="A0A061E9H3"/>
<dbReference type="SUPFAM" id="SSF56672">
    <property type="entry name" value="DNA/RNA polymerases"/>
    <property type="match status" value="1"/>
</dbReference>
<dbReference type="InterPro" id="IPR043502">
    <property type="entry name" value="DNA/RNA_pol_sf"/>
</dbReference>
<dbReference type="EMBL" id="CM001880">
    <property type="protein sequence ID" value="EOY01263.1"/>
    <property type="molecule type" value="Genomic_DNA"/>
</dbReference>
<evidence type="ECO:0000313" key="3">
    <source>
        <dbReference type="Proteomes" id="UP000026915"/>
    </source>
</evidence>
<evidence type="ECO:0000259" key="1">
    <source>
        <dbReference type="Pfam" id="PF07727"/>
    </source>
</evidence>
<accession>A0A061E9H3</accession>
<dbReference type="eggNOG" id="KOG0017">
    <property type="taxonomic scope" value="Eukaryota"/>
</dbReference>
<dbReference type="STRING" id="3641.A0A061E9H3"/>
<feature type="domain" description="Reverse transcriptase Ty1/copia-type" evidence="1">
    <location>
        <begin position="16"/>
        <end position="146"/>
    </location>
</feature>
<organism evidence="2 3">
    <name type="scientific">Theobroma cacao</name>
    <name type="common">Cacao</name>
    <name type="synonym">Cocoa</name>
    <dbReference type="NCBI Taxonomy" id="3641"/>
    <lineage>
        <taxon>Eukaryota</taxon>
        <taxon>Viridiplantae</taxon>
        <taxon>Streptophyta</taxon>
        <taxon>Embryophyta</taxon>
        <taxon>Tracheophyta</taxon>
        <taxon>Spermatophyta</taxon>
        <taxon>Magnoliopsida</taxon>
        <taxon>eudicotyledons</taxon>
        <taxon>Gunneridae</taxon>
        <taxon>Pentapetalae</taxon>
        <taxon>rosids</taxon>
        <taxon>malvids</taxon>
        <taxon>Malvales</taxon>
        <taxon>Malvaceae</taxon>
        <taxon>Byttnerioideae</taxon>
        <taxon>Theobroma</taxon>
    </lineage>
</organism>
<dbReference type="PANTHER" id="PTHR11439">
    <property type="entry name" value="GAG-POL-RELATED RETROTRANSPOSON"/>
    <property type="match status" value="1"/>
</dbReference>
<dbReference type="OMA" id="SISICQR"/>
<dbReference type="HOGENOM" id="CLU_001650_21_0_1"/>
<name>A0A061E9H3_THECC</name>
<keyword evidence="3" id="KW-1185">Reference proteome</keyword>
<evidence type="ECO:0000313" key="2">
    <source>
        <dbReference type="EMBL" id="EOY01263.1"/>
    </source>
</evidence>
<gene>
    <name evidence="2" type="ORF">TCM_011209</name>
</gene>
<dbReference type="Pfam" id="PF07727">
    <property type="entry name" value="RVT_2"/>
    <property type="match status" value="1"/>
</dbReference>
<dbReference type="PANTHER" id="PTHR11439:SF498">
    <property type="entry name" value="DNAK FAMILY PROTEIN"/>
    <property type="match status" value="1"/>
</dbReference>
<dbReference type="Proteomes" id="UP000026915">
    <property type="component" value="Chromosome 2"/>
</dbReference>
<dbReference type="CDD" id="cd09272">
    <property type="entry name" value="RNase_HI_RT_Ty1"/>
    <property type="match status" value="1"/>
</dbReference>
<proteinExistence type="predicted"/>
<dbReference type="InParanoid" id="A0A061E9H3"/>
<dbReference type="InterPro" id="IPR013103">
    <property type="entry name" value="RVT_2"/>
</dbReference>
<protein>
    <submittedName>
        <fullName evidence="2">Cysteine-rich RLK 8, putative</fullName>
    </submittedName>
</protein>